<evidence type="ECO:0000313" key="1">
    <source>
        <dbReference type="EMBL" id="RDJ06800.1"/>
    </source>
</evidence>
<dbReference type="CDD" id="cd10928">
    <property type="entry name" value="CE4_u4"/>
    <property type="match status" value="1"/>
</dbReference>
<dbReference type="SUPFAM" id="SSF88713">
    <property type="entry name" value="Glycoside hydrolase/deacetylase"/>
    <property type="match status" value="1"/>
</dbReference>
<dbReference type="Proteomes" id="UP000254939">
    <property type="component" value="Unassembled WGS sequence"/>
</dbReference>
<sequence length="266" mass="29644">MSDDQTFAALRHELDRWQSAGRTARFWLRDDDAVEVTDGLEKLLDATRRASVPLTLAVIPACTVEALATRLAPEDHVLVAVHGWSHQNHASPDEKKQELGSHRHADVVLAELRNGLDRLRRLYGPKLIPMLVPPWNRISAELVAPLPEQGFEVLSVFGSIKHYSPIRLLNTHVDVVNARGQRGERPHADLVRELVGELQARFAGERSPGGQAARQVRPTWGNEPIGILTHHLVHGASEREFLARLFGETADHPAMSWMSARDLVDS</sequence>
<dbReference type="GO" id="GO:0005975">
    <property type="term" value="P:carbohydrate metabolic process"/>
    <property type="evidence" value="ECO:0007669"/>
    <property type="project" value="InterPro"/>
</dbReference>
<dbReference type="EMBL" id="NAAC01000028">
    <property type="protein sequence ID" value="RDJ06800.1"/>
    <property type="molecule type" value="Genomic_DNA"/>
</dbReference>
<evidence type="ECO:0000313" key="2">
    <source>
        <dbReference type="Proteomes" id="UP000254939"/>
    </source>
</evidence>
<accession>A0A370KJS7</accession>
<protein>
    <submittedName>
        <fullName evidence="1">Polysaccharide deacetylase</fullName>
    </submittedName>
</protein>
<dbReference type="OrthoDB" id="6086702at2"/>
<reference evidence="1 2" key="1">
    <citation type="submission" date="2017-03" db="EMBL/GenBank/DDBJ databases">
        <title>Genome analysis of Rhizobial strains effectives or ineffectives for nitrogen fixation isolated from bean seeds.</title>
        <authorList>
            <person name="Peralta H."/>
            <person name="Aguilar-Vera A."/>
            <person name="Mora Y."/>
            <person name="Vargas-Lagunas C."/>
            <person name="Girard L."/>
            <person name="Mora J."/>
        </authorList>
    </citation>
    <scope>NUCLEOTIDE SEQUENCE [LARGE SCALE GENOMIC DNA]</scope>
    <source>
        <strain evidence="1 2">CCGM3</strain>
    </source>
</reference>
<comment type="caution">
    <text evidence="1">The sequence shown here is derived from an EMBL/GenBank/DDBJ whole genome shotgun (WGS) entry which is preliminary data.</text>
</comment>
<name>A0A370KJS7_9HYPH</name>
<dbReference type="InterPro" id="IPR049591">
    <property type="entry name" value="CE4_u4-like"/>
</dbReference>
<gene>
    <name evidence="1" type="ORF">B5K06_22710</name>
</gene>
<organism evidence="1 2">
    <name type="scientific">Rhizobium grahamii</name>
    <dbReference type="NCBI Taxonomy" id="1120045"/>
    <lineage>
        <taxon>Bacteria</taxon>
        <taxon>Pseudomonadati</taxon>
        <taxon>Pseudomonadota</taxon>
        <taxon>Alphaproteobacteria</taxon>
        <taxon>Hyphomicrobiales</taxon>
        <taxon>Rhizobiaceae</taxon>
        <taxon>Rhizobium/Agrobacterium group</taxon>
        <taxon>Rhizobium</taxon>
    </lineage>
</organism>
<dbReference type="Gene3D" id="3.20.20.370">
    <property type="entry name" value="Glycoside hydrolase/deacetylase"/>
    <property type="match status" value="1"/>
</dbReference>
<dbReference type="AlphaFoldDB" id="A0A370KJS7"/>
<proteinExistence type="predicted"/>
<dbReference type="RefSeq" id="WP_114714796.1">
    <property type="nucleotide sequence ID" value="NZ_KZ857266.1"/>
</dbReference>
<dbReference type="InterPro" id="IPR011330">
    <property type="entry name" value="Glyco_hydro/deAcase_b/a-brl"/>
</dbReference>